<evidence type="ECO:0008006" key="4">
    <source>
        <dbReference type="Google" id="ProtNLM"/>
    </source>
</evidence>
<feature type="compositionally biased region" description="Acidic residues" evidence="1">
    <location>
        <begin position="108"/>
        <end position="120"/>
    </location>
</feature>
<evidence type="ECO:0000313" key="2">
    <source>
        <dbReference type="EMBL" id="KAL3807651.1"/>
    </source>
</evidence>
<proteinExistence type="predicted"/>
<dbReference type="InterPro" id="IPR036188">
    <property type="entry name" value="FAD/NAD-bd_sf"/>
</dbReference>
<keyword evidence="3" id="KW-1185">Reference proteome</keyword>
<dbReference type="AlphaFoldDB" id="A0ABD3R8Q9"/>
<accession>A0ABD3R8Q9</accession>
<reference evidence="2 3" key="1">
    <citation type="submission" date="2024-10" db="EMBL/GenBank/DDBJ databases">
        <title>Updated reference genomes for cyclostephanoid diatoms.</title>
        <authorList>
            <person name="Roberts W.R."/>
            <person name="Alverson A.J."/>
        </authorList>
    </citation>
    <scope>NUCLEOTIDE SEQUENCE [LARGE SCALE GENOMIC DNA]</scope>
    <source>
        <strain evidence="2 3">AJA228-03</strain>
    </source>
</reference>
<dbReference type="EMBL" id="JALLPB020000603">
    <property type="protein sequence ID" value="KAL3807651.1"/>
    <property type="molecule type" value="Genomic_DNA"/>
</dbReference>
<feature type="region of interest" description="Disordered" evidence="1">
    <location>
        <begin position="106"/>
        <end position="125"/>
    </location>
</feature>
<gene>
    <name evidence="2" type="ORF">ACHAXA_000679</name>
</gene>
<sequence length="336" mass="36388">METPYSLDGMTNTRGIPPVPTPWRIPDHFDVNSLLAYAASDHRETWIVRFRLFVIASVERTRDIRPTSVLWKLPSTDLFRGLCQTDVVGRLSHDYARGTAIDLARASEDDESAVTEDDGTRDDGGYYAVKPSDGTYVESTSVILALGPTGVPVIPPGVRDVPADRLISWRHMDEKLRDGHSTVLVVGGGLTAVQAAQYCPWKGKSVISNDTSTYENAGSISIVPNRRVSDFLPPGCGRETLYWTVFPSISLAASRTCPSISSGREIYSSFVGALASLNVGPDGGDIMGARRAATNVSNALECMSWLRREGVGALSNPFQMLSYDGDSSSDDDSDSD</sequence>
<dbReference type="PANTHER" id="PTHR38663">
    <property type="match status" value="1"/>
</dbReference>
<dbReference type="SUPFAM" id="SSF51905">
    <property type="entry name" value="FAD/NAD(P)-binding domain"/>
    <property type="match status" value="1"/>
</dbReference>
<comment type="caution">
    <text evidence="2">The sequence shown here is derived from an EMBL/GenBank/DDBJ whole genome shotgun (WGS) entry which is preliminary data.</text>
</comment>
<dbReference type="PANTHER" id="PTHR38663:SF1">
    <property type="entry name" value="L-ORNITHINE N(5)-MONOOXYGENASE"/>
    <property type="match status" value="1"/>
</dbReference>
<protein>
    <recommendedName>
        <fullName evidence="4">L-ornithine N(5)-oxygenase</fullName>
    </recommendedName>
</protein>
<evidence type="ECO:0000313" key="3">
    <source>
        <dbReference type="Proteomes" id="UP001530377"/>
    </source>
</evidence>
<dbReference type="Proteomes" id="UP001530377">
    <property type="component" value="Unassembled WGS sequence"/>
</dbReference>
<dbReference type="Gene3D" id="3.50.50.60">
    <property type="entry name" value="FAD/NAD(P)-binding domain"/>
    <property type="match status" value="1"/>
</dbReference>
<name>A0ABD3R8Q9_9STRA</name>
<evidence type="ECO:0000256" key="1">
    <source>
        <dbReference type="SAM" id="MobiDB-lite"/>
    </source>
</evidence>
<organism evidence="2 3">
    <name type="scientific">Cyclostephanos tholiformis</name>
    <dbReference type="NCBI Taxonomy" id="382380"/>
    <lineage>
        <taxon>Eukaryota</taxon>
        <taxon>Sar</taxon>
        <taxon>Stramenopiles</taxon>
        <taxon>Ochrophyta</taxon>
        <taxon>Bacillariophyta</taxon>
        <taxon>Coscinodiscophyceae</taxon>
        <taxon>Thalassiosirophycidae</taxon>
        <taxon>Stephanodiscales</taxon>
        <taxon>Stephanodiscaceae</taxon>
        <taxon>Cyclostephanos</taxon>
    </lineage>
</organism>